<gene>
    <name evidence="2" type="ORF">JOC77_000553</name>
</gene>
<feature type="region of interest" description="Disordered" evidence="1">
    <location>
        <begin position="1"/>
        <end position="31"/>
    </location>
</feature>
<reference evidence="2 3" key="1">
    <citation type="submission" date="2021-01" db="EMBL/GenBank/DDBJ databases">
        <title>Genomic Encyclopedia of Type Strains, Phase IV (KMG-IV): sequencing the most valuable type-strain genomes for metagenomic binning, comparative biology and taxonomic classification.</title>
        <authorList>
            <person name="Goeker M."/>
        </authorList>
    </citation>
    <scope>NUCLEOTIDE SEQUENCE [LARGE SCALE GENOMIC DNA]</scope>
    <source>
        <strain evidence="2 3">DSM 105482</strain>
    </source>
</reference>
<evidence type="ECO:0000313" key="3">
    <source>
        <dbReference type="Proteomes" id="UP000823486"/>
    </source>
</evidence>
<keyword evidence="3" id="KW-1185">Reference proteome</keyword>
<evidence type="ECO:0000313" key="2">
    <source>
        <dbReference type="EMBL" id="MBM7691148.1"/>
    </source>
</evidence>
<dbReference type="RefSeq" id="WP_204538180.1">
    <property type="nucleotide sequence ID" value="NZ_JAFBFI010000002.1"/>
</dbReference>
<protein>
    <submittedName>
        <fullName evidence="2">Uncharacterized protein</fullName>
    </submittedName>
</protein>
<sequence>MDKKYIEGNHSSKKEKGKDKGKSALQKISSGLSKQQAEKMLIIASN</sequence>
<evidence type="ECO:0000256" key="1">
    <source>
        <dbReference type="SAM" id="MobiDB-lite"/>
    </source>
</evidence>
<comment type="caution">
    <text evidence="2">The sequence shown here is derived from an EMBL/GenBank/DDBJ whole genome shotgun (WGS) entry which is preliminary data.</text>
</comment>
<name>A0ABS2QF49_9BACI</name>
<proteinExistence type="predicted"/>
<dbReference type="EMBL" id="JAFBFI010000002">
    <property type="protein sequence ID" value="MBM7691148.1"/>
    <property type="molecule type" value="Genomic_DNA"/>
</dbReference>
<feature type="compositionally biased region" description="Basic and acidic residues" evidence="1">
    <location>
        <begin position="1"/>
        <end position="22"/>
    </location>
</feature>
<organism evidence="2 3">
    <name type="scientific">Peribacillus deserti</name>
    <dbReference type="NCBI Taxonomy" id="673318"/>
    <lineage>
        <taxon>Bacteria</taxon>
        <taxon>Bacillati</taxon>
        <taxon>Bacillota</taxon>
        <taxon>Bacilli</taxon>
        <taxon>Bacillales</taxon>
        <taxon>Bacillaceae</taxon>
        <taxon>Peribacillus</taxon>
    </lineage>
</organism>
<accession>A0ABS2QF49</accession>
<dbReference type="Proteomes" id="UP000823486">
    <property type="component" value="Unassembled WGS sequence"/>
</dbReference>